<dbReference type="Proteomes" id="UP000239388">
    <property type="component" value="Unassembled WGS sequence"/>
</dbReference>
<comment type="caution">
    <text evidence="1">The sequence shown here is derived from an EMBL/GenBank/DDBJ whole genome shotgun (WGS) entry which is preliminary data.</text>
</comment>
<name>A0A2S8G261_9BACT</name>
<accession>A0A2S8G261</accession>
<organism evidence="1 2">
    <name type="scientific">Blastopirellula marina</name>
    <dbReference type="NCBI Taxonomy" id="124"/>
    <lineage>
        <taxon>Bacteria</taxon>
        <taxon>Pseudomonadati</taxon>
        <taxon>Planctomycetota</taxon>
        <taxon>Planctomycetia</taxon>
        <taxon>Pirellulales</taxon>
        <taxon>Pirellulaceae</taxon>
        <taxon>Blastopirellula</taxon>
    </lineage>
</organism>
<evidence type="ECO:0000313" key="2">
    <source>
        <dbReference type="Proteomes" id="UP000239388"/>
    </source>
</evidence>
<proteinExistence type="predicted"/>
<sequence length="85" mass="9440">MLRADAVVPRGDQSLLRVAREKKSHKRWEVVVTAWAKVVAVKEQELPRPIVISLGKVVVRAAERALQECLSAANLVSWVTIIDKG</sequence>
<reference evidence="1 2" key="1">
    <citation type="submission" date="2018-02" db="EMBL/GenBank/DDBJ databases">
        <title>Comparative genomes isolates from brazilian mangrove.</title>
        <authorList>
            <person name="Araujo J.E."/>
            <person name="Taketani R.G."/>
            <person name="Silva M.C.P."/>
            <person name="Loureco M.V."/>
            <person name="Andreote F.D."/>
        </authorList>
    </citation>
    <scope>NUCLEOTIDE SEQUENCE [LARGE SCALE GENOMIC DNA]</scope>
    <source>
        <strain evidence="1 2">NAP PRIS-MGV</strain>
    </source>
</reference>
<dbReference type="AlphaFoldDB" id="A0A2S8G261"/>
<gene>
    <name evidence="1" type="ORF">C5Y98_10790</name>
</gene>
<evidence type="ECO:0000313" key="1">
    <source>
        <dbReference type="EMBL" id="PQO38528.1"/>
    </source>
</evidence>
<dbReference type="EMBL" id="PUIB01000011">
    <property type="protein sequence ID" value="PQO38528.1"/>
    <property type="molecule type" value="Genomic_DNA"/>
</dbReference>
<dbReference type="RefSeq" id="WP_105353986.1">
    <property type="nucleotide sequence ID" value="NZ_PUIB01000011.1"/>
</dbReference>
<protein>
    <submittedName>
        <fullName evidence="1">Uncharacterized protein</fullName>
    </submittedName>
</protein>